<sequence>MPVCATQCYESSINTQTTCAPADLTCICADQAYLDDAKRCIQSSCTTIEALAARNTTETLCGRPVRDNTHVDPIITGISGSAALFAVTVRCITVGKGFALDDFFVVLSFIGAIPLGTIQFLKSHDGFGKDIWTLTPDSITRILKYIWLAQISYSFTLSMTKMSFVACCLRIFPGTSFRWRAYVVMALCVTYGLVFTLNTIFNCTPIDYVWTRWDGTHSGTCTNLHALAASYAAVNITIEILVLSLPIPELMRLAMSLRNRIFIIAMFSVGIFTLIVSILRLRTLVVFEKSANPTYDSVPTAYWSTLEAYVGIFCVCMPALRRFLSHMFPRCFASTPQNSRYNLYEDRHRLPNRISQGQPRDSKATSLASGERFGLETDVRTTIVKTPGESRENLKEEDERVMLADLKSVRTEERIV</sequence>
<feature type="disulfide bond" evidence="14">
    <location>
        <begin position="28"/>
        <end position="61"/>
    </location>
</feature>
<dbReference type="Proteomes" id="UP000054032">
    <property type="component" value="Unassembled WGS sequence"/>
</dbReference>
<evidence type="ECO:0000256" key="2">
    <source>
        <dbReference type="ARBA" id="ARBA00004589"/>
    </source>
</evidence>
<dbReference type="Pfam" id="PF20684">
    <property type="entry name" value="Fung_rhodopsin"/>
    <property type="match status" value="1"/>
</dbReference>
<evidence type="ECO:0000256" key="13">
    <source>
        <dbReference type="ARBA" id="ARBA00038359"/>
    </source>
</evidence>
<keyword evidence="7 15" id="KW-0812">Transmembrane</keyword>
<dbReference type="RefSeq" id="XP_007689720.1">
    <property type="nucleotide sequence ID" value="XM_007691530.1"/>
</dbReference>
<accession>W6ZJJ4</accession>
<feature type="disulfide bond" evidence="14">
    <location>
        <begin position="19"/>
        <end position="26"/>
    </location>
</feature>
<feature type="transmembrane region" description="Helical" evidence="15">
    <location>
        <begin position="142"/>
        <end position="169"/>
    </location>
</feature>
<evidence type="ECO:0000256" key="5">
    <source>
        <dbReference type="ARBA" id="ARBA00022525"/>
    </source>
</evidence>
<dbReference type="PROSITE" id="PS52012">
    <property type="entry name" value="CFEM"/>
    <property type="match status" value="1"/>
</dbReference>
<dbReference type="InterPro" id="IPR008427">
    <property type="entry name" value="Extracellular_membr_CFEM_dom"/>
</dbReference>
<dbReference type="KEGG" id="bor:COCMIDRAFT_6859"/>
<keyword evidence="12" id="KW-0449">Lipoprotein</keyword>
<dbReference type="HOGENOM" id="CLU_028200_6_2_1"/>
<dbReference type="AlphaFoldDB" id="W6ZJJ4"/>
<dbReference type="InterPro" id="IPR052337">
    <property type="entry name" value="SAT4-like"/>
</dbReference>
<evidence type="ECO:0000256" key="1">
    <source>
        <dbReference type="ARBA" id="ARBA00004141"/>
    </source>
</evidence>
<comment type="subcellular location">
    <subcellularLocation>
        <location evidence="2">Membrane</location>
        <topology evidence="2">Lipid-anchor</topology>
        <topology evidence="2">GPI-anchor</topology>
    </subcellularLocation>
    <subcellularLocation>
        <location evidence="1">Membrane</location>
        <topology evidence="1">Multi-pass membrane protein</topology>
    </subcellularLocation>
    <subcellularLocation>
        <location evidence="3">Secreted</location>
    </subcellularLocation>
</comment>
<keyword evidence="18" id="KW-1185">Reference proteome</keyword>
<evidence type="ECO:0000313" key="18">
    <source>
        <dbReference type="Proteomes" id="UP000054032"/>
    </source>
</evidence>
<protein>
    <recommendedName>
        <fullName evidence="16">CFEM domain-containing protein</fullName>
    </recommendedName>
</protein>
<evidence type="ECO:0000256" key="10">
    <source>
        <dbReference type="ARBA" id="ARBA00023136"/>
    </source>
</evidence>
<evidence type="ECO:0000313" key="17">
    <source>
        <dbReference type="EMBL" id="EUC43766.1"/>
    </source>
</evidence>
<keyword evidence="6" id="KW-0336">GPI-anchor</keyword>
<dbReference type="eggNOG" id="ENOG502SKG6">
    <property type="taxonomic scope" value="Eukaryota"/>
</dbReference>
<dbReference type="GeneID" id="19125103"/>
<proteinExistence type="inferred from homology"/>
<evidence type="ECO:0000256" key="9">
    <source>
        <dbReference type="ARBA" id="ARBA00022989"/>
    </source>
</evidence>
<dbReference type="GO" id="GO:0098552">
    <property type="term" value="C:side of membrane"/>
    <property type="evidence" value="ECO:0007669"/>
    <property type="project" value="UniProtKB-KW"/>
</dbReference>
<name>W6ZJJ4_COCMI</name>
<comment type="similarity">
    <text evidence="13">Belongs to the SAT4 family.</text>
</comment>
<dbReference type="EMBL" id="KI964020">
    <property type="protein sequence ID" value="EUC43766.1"/>
    <property type="molecule type" value="Genomic_DNA"/>
</dbReference>
<dbReference type="InterPro" id="IPR049326">
    <property type="entry name" value="Rhodopsin_dom_fungi"/>
</dbReference>
<keyword evidence="14" id="KW-0349">Heme</keyword>
<organism evidence="17 18">
    <name type="scientific">Bipolaris oryzae ATCC 44560</name>
    <dbReference type="NCBI Taxonomy" id="930090"/>
    <lineage>
        <taxon>Eukaryota</taxon>
        <taxon>Fungi</taxon>
        <taxon>Dikarya</taxon>
        <taxon>Ascomycota</taxon>
        <taxon>Pezizomycotina</taxon>
        <taxon>Dothideomycetes</taxon>
        <taxon>Pleosporomycetidae</taxon>
        <taxon>Pleosporales</taxon>
        <taxon>Pleosporineae</taxon>
        <taxon>Pleosporaceae</taxon>
        <taxon>Bipolaris</taxon>
    </lineage>
</organism>
<evidence type="ECO:0000256" key="3">
    <source>
        <dbReference type="ARBA" id="ARBA00004613"/>
    </source>
</evidence>
<comment type="caution">
    <text evidence="14">Lacks conserved residue(s) required for the propagation of feature annotation.</text>
</comment>
<keyword evidence="5" id="KW-0964">Secreted</keyword>
<dbReference type="GO" id="GO:0046872">
    <property type="term" value="F:metal ion binding"/>
    <property type="evidence" value="ECO:0007669"/>
    <property type="project" value="UniProtKB-UniRule"/>
</dbReference>
<keyword evidence="10 15" id="KW-0472">Membrane</keyword>
<keyword evidence="9 15" id="KW-1133">Transmembrane helix</keyword>
<gene>
    <name evidence="17" type="ORF">COCMIDRAFT_6859</name>
</gene>
<dbReference type="GO" id="GO:0005576">
    <property type="term" value="C:extracellular region"/>
    <property type="evidence" value="ECO:0007669"/>
    <property type="project" value="UniProtKB-SubCell"/>
</dbReference>
<keyword evidence="14" id="KW-0479">Metal-binding</keyword>
<evidence type="ECO:0000256" key="15">
    <source>
        <dbReference type="SAM" id="Phobius"/>
    </source>
</evidence>
<evidence type="ECO:0000256" key="12">
    <source>
        <dbReference type="ARBA" id="ARBA00023288"/>
    </source>
</evidence>
<dbReference type="PANTHER" id="PTHR33048">
    <property type="entry name" value="PTH11-LIKE INTEGRAL MEMBRANE PROTEIN (AFU_ORTHOLOGUE AFUA_5G11245)"/>
    <property type="match status" value="1"/>
</dbReference>
<feature type="transmembrane region" description="Helical" evidence="15">
    <location>
        <begin position="260"/>
        <end position="281"/>
    </location>
</feature>
<feature type="transmembrane region" description="Helical" evidence="15">
    <location>
        <begin position="301"/>
        <end position="320"/>
    </location>
</feature>
<evidence type="ECO:0000256" key="6">
    <source>
        <dbReference type="ARBA" id="ARBA00022622"/>
    </source>
</evidence>
<keyword evidence="14" id="KW-0408">Iron</keyword>
<evidence type="ECO:0000256" key="14">
    <source>
        <dbReference type="PROSITE-ProRule" id="PRU01356"/>
    </source>
</evidence>
<reference evidence="17 18" key="1">
    <citation type="journal article" date="2013" name="PLoS Genet.">
        <title>Comparative genome structure, secondary metabolite, and effector coding capacity across Cochliobolus pathogens.</title>
        <authorList>
            <person name="Condon B.J."/>
            <person name="Leng Y."/>
            <person name="Wu D."/>
            <person name="Bushley K.E."/>
            <person name="Ohm R.A."/>
            <person name="Otillar R."/>
            <person name="Martin J."/>
            <person name="Schackwitz W."/>
            <person name="Grimwood J."/>
            <person name="MohdZainudin N."/>
            <person name="Xue C."/>
            <person name="Wang R."/>
            <person name="Manning V.A."/>
            <person name="Dhillon B."/>
            <person name="Tu Z.J."/>
            <person name="Steffenson B.J."/>
            <person name="Salamov A."/>
            <person name="Sun H."/>
            <person name="Lowry S."/>
            <person name="LaButti K."/>
            <person name="Han J."/>
            <person name="Copeland A."/>
            <person name="Lindquist E."/>
            <person name="Barry K."/>
            <person name="Schmutz J."/>
            <person name="Baker S.E."/>
            <person name="Ciuffetti L.M."/>
            <person name="Grigoriev I.V."/>
            <person name="Zhong S."/>
            <person name="Turgeon B.G."/>
        </authorList>
    </citation>
    <scope>NUCLEOTIDE SEQUENCE [LARGE SCALE GENOMIC DNA]</scope>
    <source>
        <strain evidence="17 18">ATCC 44560</strain>
    </source>
</reference>
<keyword evidence="6" id="KW-0325">Glycoprotein</keyword>
<feature type="transmembrane region" description="Helical" evidence="15">
    <location>
        <begin position="228"/>
        <end position="248"/>
    </location>
</feature>
<keyword evidence="11 14" id="KW-1015">Disulfide bond</keyword>
<keyword evidence="8" id="KW-0732">Signal</keyword>
<dbReference type="PANTHER" id="PTHR33048:SF143">
    <property type="entry name" value="EXTRACELLULAR MEMBRANE PROTEIN CFEM DOMAIN-CONTAINING PROTEIN-RELATED"/>
    <property type="match status" value="1"/>
</dbReference>
<evidence type="ECO:0000256" key="8">
    <source>
        <dbReference type="ARBA" id="ARBA00022729"/>
    </source>
</evidence>
<dbReference type="Pfam" id="PF05730">
    <property type="entry name" value="CFEM"/>
    <property type="match status" value="1"/>
</dbReference>
<evidence type="ECO:0000256" key="11">
    <source>
        <dbReference type="ARBA" id="ARBA00023157"/>
    </source>
</evidence>
<comment type="similarity">
    <text evidence="4">Belongs to the RBT5 family.</text>
</comment>
<evidence type="ECO:0000259" key="16">
    <source>
        <dbReference type="PROSITE" id="PS52012"/>
    </source>
</evidence>
<evidence type="ECO:0000256" key="4">
    <source>
        <dbReference type="ARBA" id="ARBA00010031"/>
    </source>
</evidence>
<feature type="domain" description="CFEM" evidence="16">
    <location>
        <begin position="1"/>
        <end position="87"/>
    </location>
</feature>
<evidence type="ECO:0000256" key="7">
    <source>
        <dbReference type="ARBA" id="ARBA00022692"/>
    </source>
</evidence>
<feature type="transmembrane region" description="Helical" evidence="15">
    <location>
        <begin position="181"/>
        <end position="201"/>
    </location>
</feature>
<dbReference type="OrthoDB" id="2496787at2759"/>
<feature type="transmembrane region" description="Helical" evidence="15">
    <location>
        <begin position="104"/>
        <end position="122"/>
    </location>
</feature>
<feature type="binding site" description="axial binding residue" evidence="14">
    <location>
        <position position="23"/>
    </location>
    <ligand>
        <name>heme</name>
        <dbReference type="ChEBI" id="CHEBI:30413"/>
    </ligand>
    <ligandPart>
        <name>Fe</name>
        <dbReference type="ChEBI" id="CHEBI:18248"/>
    </ligandPart>
</feature>